<sequence>MQPRPVRLIRNLNRTREIVSVFAAHGFGDLLRRTKLQRLFSRSSRSPRVKELSLAQRLRMALEKLGPAFVKLGQVISTRPDLVPPEVIEELSRLREDVKPFPSEQAVAEVEASLGGTVDELFLKFDREPMAAGSLAQVHRAVHRDGTPVAVKVRRPGVVETIERDLMLMVDLAALLEHRVPEARIFDPMGLVKHFSRTIRREIDFVREARSMDEFRRQFADNKEFAVPNVYFELSSEKVLTMQFVDGLHVSDHEQMAELDIDPHHIAEVGSKLFMEQIFKFGIFHADPHVGNVRVLKEGAFCLLDYGMIGYLDDELREDLVDLFAGIANRNVPKVSRLMVEIGEPLGEVNTKLLRTDVRDFLGAYYGVPLDQVSVANLLSDFLGILSAHGIRCPGNLMMLIRALVALEGAGRALSPDFNLANALGPFVKQVLQDRYRPDRLASEFFEEAFEIGGVARRLPGYLDIIADKMSRDKFEIEVRPAGLERLTNEIDRTGNRVTVSLAMASLIVASALLIHSGPGNAWFAIPIFILSSVLGLWLVYGIIRSGSL</sequence>
<dbReference type="AlphaFoldDB" id="A0A517QY53"/>
<evidence type="ECO:0000256" key="2">
    <source>
        <dbReference type="SAM" id="Phobius"/>
    </source>
</evidence>
<dbReference type="InterPro" id="IPR004147">
    <property type="entry name" value="ABC1_dom"/>
</dbReference>
<dbReference type="CDD" id="cd05121">
    <property type="entry name" value="ABC1_ADCK3-like"/>
    <property type="match status" value="1"/>
</dbReference>
<dbReference type="PANTHER" id="PTHR10566:SF113">
    <property type="entry name" value="PROTEIN ACTIVITY OF BC1 COMPLEX KINASE 7, CHLOROPLASTIC"/>
    <property type="match status" value="1"/>
</dbReference>
<reference evidence="4 5" key="1">
    <citation type="submission" date="2019-02" db="EMBL/GenBank/DDBJ databases">
        <title>Deep-cultivation of Planctomycetes and their phenomic and genomic characterization uncovers novel biology.</title>
        <authorList>
            <person name="Wiegand S."/>
            <person name="Jogler M."/>
            <person name="Boedeker C."/>
            <person name="Pinto D."/>
            <person name="Vollmers J."/>
            <person name="Rivas-Marin E."/>
            <person name="Kohn T."/>
            <person name="Peeters S.H."/>
            <person name="Heuer A."/>
            <person name="Rast P."/>
            <person name="Oberbeckmann S."/>
            <person name="Bunk B."/>
            <person name="Jeske O."/>
            <person name="Meyerdierks A."/>
            <person name="Storesund J.E."/>
            <person name="Kallscheuer N."/>
            <person name="Luecker S."/>
            <person name="Lage O.M."/>
            <person name="Pohl T."/>
            <person name="Merkel B.J."/>
            <person name="Hornburger P."/>
            <person name="Mueller R.-W."/>
            <person name="Bruemmer F."/>
            <person name="Labrenz M."/>
            <person name="Spormann A.M."/>
            <person name="Op den Camp H."/>
            <person name="Overmann J."/>
            <person name="Amann R."/>
            <person name="Jetten M.S.M."/>
            <person name="Mascher T."/>
            <person name="Medema M.H."/>
            <person name="Devos D.P."/>
            <person name="Kaster A.-K."/>
            <person name="Ovreas L."/>
            <person name="Rohde M."/>
            <person name="Galperin M.Y."/>
            <person name="Jogler C."/>
        </authorList>
    </citation>
    <scope>NUCLEOTIDE SEQUENCE [LARGE SCALE GENOMIC DNA]</scope>
    <source>
        <strain evidence="4 5">Pan189</strain>
    </source>
</reference>
<dbReference type="PANTHER" id="PTHR10566">
    <property type="entry name" value="CHAPERONE-ACTIVITY OF BC1 COMPLEX CABC1 -RELATED"/>
    <property type="match status" value="1"/>
</dbReference>
<feature type="transmembrane region" description="Helical" evidence="2">
    <location>
        <begin position="522"/>
        <end position="544"/>
    </location>
</feature>
<dbReference type="SUPFAM" id="SSF56112">
    <property type="entry name" value="Protein kinase-like (PK-like)"/>
    <property type="match status" value="1"/>
</dbReference>
<gene>
    <name evidence="4" type="primary">ubiB</name>
    <name evidence="4" type="ORF">Pan189_09150</name>
</gene>
<keyword evidence="2" id="KW-0472">Membrane</keyword>
<keyword evidence="2" id="KW-1133">Transmembrane helix</keyword>
<dbReference type="Proteomes" id="UP000317318">
    <property type="component" value="Chromosome"/>
</dbReference>
<accession>A0A517QY53</accession>
<organism evidence="4 5">
    <name type="scientific">Stratiformator vulcanicus</name>
    <dbReference type="NCBI Taxonomy" id="2527980"/>
    <lineage>
        <taxon>Bacteria</taxon>
        <taxon>Pseudomonadati</taxon>
        <taxon>Planctomycetota</taxon>
        <taxon>Planctomycetia</taxon>
        <taxon>Planctomycetales</taxon>
        <taxon>Planctomycetaceae</taxon>
        <taxon>Stratiformator</taxon>
    </lineage>
</organism>
<dbReference type="KEGG" id="svp:Pan189_09150"/>
<protein>
    <recommendedName>
        <fullName evidence="3">ABC1 atypical kinase-like domain-containing protein</fullName>
    </recommendedName>
</protein>
<evidence type="ECO:0000313" key="4">
    <source>
        <dbReference type="EMBL" id="QDT36555.1"/>
    </source>
</evidence>
<dbReference type="EMBL" id="CP036268">
    <property type="protein sequence ID" value="QDT36555.1"/>
    <property type="molecule type" value="Genomic_DNA"/>
</dbReference>
<keyword evidence="4" id="KW-0808">Transferase</keyword>
<proteinExistence type="inferred from homology"/>
<name>A0A517QY53_9PLAN</name>
<dbReference type="InterPro" id="IPR050154">
    <property type="entry name" value="UbiB_kinase"/>
</dbReference>
<comment type="similarity">
    <text evidence="1">Belongs to the protein kinase superfamily. ADCK protein kinase family.</text>
</comment>
<evidence type="ECO:0000256" key="1">
    <source>
        <dbReference type="ARBA" id="ARBA00009670"/>
    </source>
</evidence>
<dbReference type="InterPro" id="IPR011009">
    <property type="entry name" value="Kinase-like_dom_sf"/>
</dbReference>
<evidence type="ECO:0000259" key="3">
    <source>
        <dbReference type="Pfam" id="PF03109"/>
    </source>
</evidence>
<keyword evidence="2" id="KW-0812">Transmembrane</keyword>
<dbReference type="GO" id="GO:0016740">
    <property type="term" value="F:transferase activity"/>
    <property type="evidence" value="ECO:0007669"/>
    <property type="project" value="UniProtKB-KW"/>
</dbReference>
<keyword evidence="5" id="KW-1185">Reference proteome</keyword>
<dbReference type="RefSeq" id="WP_145362755.1">
    <property type="nucleotide sequence ID" value="NZ_CP036268.1"/>
</dbReference>
<dbReference type="Pfam" id="PF03109">
    <property type="entry name" value="ABC1"/>
    <property type="match status" value="1"/>
</dbReference>
<feature type="domain" description="ABC1 atypical kinase-like" evidence="3">
    <location>
        <begin position="93"/>
        <end position="337"/>
    </location>
</feature>
<evidence type="ECO:0000313" key="5">
    <source>
        <dbReference type="Proteomes" id="UP000317318"/>
    </source>
</evidence>
<dbReference type="OrthoDB" id="9795390at2"/>